<dbReference type="InterPro" id="IPR014780">
    <property type="entry name" value="tRNA_psdUridine_synth_TruB"/>
</dbReference>
<dbReference type="CDD" id="cd02573">
    <property type="entry name" value="PseudoU_synth_EcTruB"/>
    <property type="match status" value="1"/>
</dbReference>
<proteinExistence type="inferred from homology"/>
<dbReference type="GO" id="GO:0160148">
    <property type="term" value="F:tRNA pseudouridine(55) synthase activity"/>
    <property type="evidence" value="ECO:0007669"/>
    <property type="project" value="UniProtKB-EC"/>
</dbReference>
<evidence type="ECO:0000313" key="10">
    <source>
        <dbReference type="Proteomes" id="UP000271227"/>
    </source>
</evidence>
<comment type="caution">
    <text evidence="9">The sequence shown here is derived from an EMBL/GenBank/DDBJ whole genome shotgun (WGS) entry which is preliminary data.</text>
</comment>
<evidence type="ECO:0000313" key="9">
    <source>
        <dbReference type="EMBL" id="RMB02835.1"/>
    </source>
</evidence>
<comment type="catalytic activity">
    <reaction evidence="1 5">
        <text>uridine(55) in tRNA = pseudouridine(55) in tRNA</text>
        <dbReference type="Rhea" id="RHEA:42532"/>
        <dbReference type="Rhea" id="RHEA-COMP:10101"/>
        <dbReference type="Rhea" id="RHEA-COMP:10102"/>
        <dbReference type="ChEBI" id="CHEBI:65314"/>
        <dbReference type="ChEBI" id="CHEBI:65315"/>
        <dbReference type="EC" id="5.4.99.25"/>
    </reaction>
</comment>
<dbReference type="SUPFAM" id="SSF55120">
    <property type="entry name" value="Pseudouridine synthase"/>
    <property type="match status" value="1"/>
</dbReference>
<evidence type="ECO:0000256" key="1">
    <source>
        <dbReference type="ARBA" id="ARBA00000385"/>
    </source>
</evidence>
<dbReference type="InterPro" id="IPR002501">
    <property type="entry name" value="PsdUridine_synth_N"/>
</dbReference>
<dbReference type="Pfam" id="PF01509">
    <property type="entry name" value="TruB_N"/>
    <property type="match status" value="1"/>
</dbReference>
<evidence type="ECO:0000256" key="4">
    <source>
        <dbReference type="ARBA" id="ARBA00023235"/>
    </source>
</evidence>
<dbReference type="RefSeq" id="WP_121939829.1">
    <property type="nucleotide sequence ID" value="NZ_REFR01000014.1"/>
</dbReference>
<accession>A0A3M0C1T1</accession>
<keyword evidence="3 5" id="KW-0819">tRNA processing</keyword>
<sequence length="299" mass="31186">MGRRKKGNKVDGWFVLDKAVGQSSAQAVAMVRKAFNAQKAGHAGTLDPLASGILPIALGEATKTVPYLMDADKTYLFDILWGTETDTLDAEGTPTHTGGATPARDAVEAVLSGFTGVVQQVPPAFSALKVDGKRAYALARAGESPDLAARPVRIDTVSLIDHDANAGRSRFQVACGKGTYVRALARDIAAGLGTFGHVGFLRRTGVGPFTEQGAISLEKLTSFGHSARAAETVKPVTTALDDIPALAVTAEEADRLKHGQRLPFPTAETGAVLVTSGGSPVAIAEMDAGVLRPVRVFNL</sequence>
<dbReference type="InterPro" id="IPR032819">
    <property type="entry name" value="TruB_C"/>
</dbReference>
<dbReference type="GO" id="GO:0003723">
    <property type="term" value="F:RNA binding"/>
    <property type="evidence" value="ECO:0007669"/>
    <property type="project" value="InterPro"/>
</dbReference>
<dbReference type="Gene3D" id="3.30.2350.10">
    <property type="entry name" value="Pseudouridine synthase"/>
    <property type="match status" value="1"/>
</dbReference>
<dbReference type="OrthoDB" id="9802309at2"/>
<dbReference type="AlphaFoldDB" id="A0A3M0C1T1"/>
<dbReference type="InParanoid" id="A0A3M0C1T1"/>
<protein>
    <recommendedName>
        <fullName evidence="5">tRNA pseudouridine synthase B</fullName>
        <ecNumber evidence="5">5.4.99.25</ecNumber>
    </recommendedName>
    <alternativeName>
        <fullName evidence="5">tRNA pseudouridine(55) synthase</fullName>
        <shortName evidence="5">Psi55 synthase</shortName>
    </alternativeName>
    <alternativeName>
        <fullName evidence="5">tRNA pseudouridylate synthase</fullName>
    </alternativeName>
    <alternativeName>
        <fullName evidence="5">tRNA-uridine isomerase</fullName>
    </alternativeName>
</protein>
<dbReference type="InterPro" id="IPR020103">
    <property type="entry name" value="PsdUridine_synth_cat_dom_sf"/>
</dbReference>
<name>A0A3M0C1T1_9PROT</name>
<comment type="similarity">
    <text evidence="2 5">Belongs to the pseudouridine synthase TruB family. Type 1 subfamily.</text>
</comment>
<feature type="domain" description="tRNA pseudouridylate synthase B C-terminal" evidence="8">
    <location>
        <begin position="182"/>
        <end position="240"/>
    </location>
</feature>
<dbReference type="NCBIfam" id="TIGR00431">
    <property type="entry name" value="TruB"/>
    <property type="match status" value="1"/>
</dbReference>
<evidence type="ECO:0000256" key="5">
    <source>
        <dbReference type="HAMAP-Rule" id="MF_01080"/>
    </source>
</evidence>
<gene>
    <name evidence="5" type="primary">truB</name>
    <name evidence="9" type="ORF">BXY39_3187</name>
</gene>
<evidence type="ECO:0000256" key="2">
    <source>
        <dbReference type="ARBA" id="ARBA00005642"/>
    </source>
</evidence>
<dbReference type="PANTHER" id="PTHR13767">
    <property type="entry name" value="TRNA-PSEUDOURIDINE SYNTHASE"/>
    <property type="match status" value="1"/>
</dbReference>
<organism evidence="9 10">
    <name type="scientific">Eilatimonas milleporae</name>
    <dbReference type="NCBI Taxonomy" id="911205"/>
    <lineage>
        <taxon>Bacteria</taxon>
        <taxon>Pseudomonadati</taxon>
        <taxon>Pseudomonadota</taxon>
        <taxon>Alphaproteobacteria</taxon>
        <taxon>Kordiimonadales</taxon>
        <taxon>Kordiimonadaceae</taxon>
        <taxon>Eilatimonas</taxon>
    </lineage>
</organism>
<evidence type="ECO:0000259" key="8">
    <source>
        <dbReference type="Pfam" id="PF16198"/>
    </source>
</evidence>
<dbReference type="HAMAP" id="MF_01080">
    <property type="entry name" value="TruB_bact"/>
    <property type="match status" value="1"/>
</dbReference>
<feature type="domain" description="Pseudouridine synthase II N-terminal" evidence="6">
    <location>
        <begin position="32"/>
        <end position="181"/>
    </location>
</feature>
<dbReference type="Proteomes" id="UP000271227">
    <property type="component" value="Unassembled WGS sequence"/>
</dbReference>
<dbReference type="EC" id="5.4.99.25" evidence="5"/>
<reference evidence="9 10" key="1">
    <citation type="submission" date="2018-10" db="EMBL/GenBank/DDBJ databases">
        <title>Genomic Encyclopedia of Archaeal and Bacterial Type Strains, Phase II (KMG-II): from individual species to whole genera.</title>
        <authorList>
            <person name="Goeker M."/>
        </authorList>
    </citation>
    <scope>NUCLEOTIDE SEQUENCE [LARGE SCALE GENOMIC DNA]</scope>
    <source>
        <strain evidence="9 10">DSM 25217</strain>
    </source>
</reference>
<keyword evidence="10" id="KW-1185">Reference proteome</keyword>
<comment type="function">
    <text evidence="5">Responsible for synthesis of pseudouridine from uracil-55 in the psi GC loop of transfer RNAs.</text>
</comment>
<dbReference type="InterPro" id="IPR015240">
    <property type="entry name" value="tRNA_sdUridine_synth_fam1_C"/>
</dbReference>
<dbReference type="FunCoup" id="A0A3M0C1T1">
    <property type="interactions" value="512"/>
</dbReference>
<evidence type="ECO:0000259" key="6">
    <source>
        <dbReference type="Pfam" id="PF01509"/>
    </source>
</evidence>
<dbReference type="GO" id="GO:0031119">
    <property type="term" value="P:tRNA pseudouridine synthesis"/>
    <property type="evidence" value="ECO:0007669"/>
    <property type="project" value="UniProtKB-UniRule"/>
</dbReference>
<dbReference type="PANTHER" id="PTHR13767:SF2">
    <property type="entry name" value="PSEUDOURIDYLATE SYNTHASE TRUB1"/>
    <property type="match status" value="1"/>
</dbReference>
<keyword evidence="4 5" id="KW-0413">Isomerase</keyword>
<dbReference type="Pfam" id="PF16198">
    <property type="entry name" value="TruB_C_2"/>
    <property type="match status" value="1"/>
</dbReference>
<evidence type="ECO:0000259" key="7">
    <source>
        <dbReference type="Pfam" id="PF09157"/>
    </source>
</evidence>
<dbReference type="Pfam" id="PF09157">
    <property type="entry name" value="TruB-C_2"/>
    <property type="match status" value="1"/>
</dbReference>
<evidence type="ECO:0000256" key="3">
    <source>
        <dbReference type="ARBA" id="ARBA00022694"/>
    </source>
</evidence>
<dbReference type="EMBL" id="REFR01000014">
    <property type="protein sequence ID" value="RMB02835.1"/>
    <property type="molecule type" value="Genomic_DNA"/>
</dbReference>
<dbReference type="GO" id="GO:1990481">
    <property type="term" value="P:mRNA pseudouridine synthesis"/>
    <property type="evidence" value="ECO:0007669"/>
    <property type="project" value="TreeGrafter"/>
</dbReference>
<feature type="domain" description="tRNA pseudouridine synthase II TruB subfamily 1 C-terminal" evidence="7">
    <location>
        <begin position="244"/>
        <end position="297"/>
    </location>
</feature>
<dbReference type="CDD" id="cd21152">
    <property type="entry name" value="PUA_TruB_bacterial"/>
    <property type="match status" value="1"/>
</dbReference>
<feature type="active site" description="Nucleophile" evidence="5">
    <location>
        <position position="47"/>
    </location>
</feature>